<dbReference type="InterPro" id="IPR029055">
    <property type="entry name" value="Ntn_hydrolases_N"/>
</dbReference>
<dbReference type="Gene3D" id="3.60.20.10">
    <property type="entry name" value="Glutamine Phosphoribosylpyrophosphate, subunit 1, domain 1"/>
    <property type="match status" value="1"/>
</dbReference>
<keyword evidence="5" id="KW-0067">ATP-binding</keyword>
<dbReference type="GO" id="GO:0006529">
    <property type="term" value="P:asparagine biosynthetic process"/>
    <property type="evidence" value="ECO:0007669"/>
    <property type="project" value="InterPro"/>
</dbReference>
<comment type="pathway">
    <text evidence="1">Amino-acid biosynthesis; L-asparagine biosynthesis; L-asparagine from L-aspartate (L-Gln route): step 1/1.</text>
</comment>
<dbReference type="InterPro" id="IPR051786">
    <property type="entry name" value="ASN_synthetase/amidase"/>
</dbReference>
<reference evidence="8 9" key="1">
    <citation type="submission" date="2016-10" db="EMBL/GenBank/DDBJ databases">
        <authorList>
            <person name="de Groot N.N."/>
        </authorList>
    </citation>
    <scope>NUCLEOTIDE SEQUENCE [LARGE SCALE GENOMIC DNA]</scope>
    <source>
        <strain evidence="8 9">DSM 26130</strain>
    </source>
</reference>
<dbReference type="InterPro" id="IPR014729">
    <property type="entry name" value="Rossmann-like_a/b/a_fold"/>
</dbReference>
<evidence type="ECO:0000256" key="3">
    <source>
        <dbReference type="ARBA" id="ARBA00012737"/>
    </source>
</evidence>
<evidence type="ECO:0000313" key="8">
    <source>
        <dbReference type="EMBL" id="SFC62024.1"/>
    </source>
</evidence>
<evidence type="ECO:0000256" key="1">
    <source>
        <dbReference type="ARBA" id="ARBA00005187"/>
    </source>
</evidence>
<organism evidence="8 9">
    <name type="scientific">Spirosoma endophyticum</name>
    <dbReference type="NCBI Taxonomy" id="662367"/>
    <lineage>
        <taxon>Bacteria</taxon>
        <taxon>Pseudomonadati</taxon>
        <taxon>Bacteroidota</taxon>
        <taxon>Cytophagia</taxon>
        <taxon>Cytophagales</taxon>
        <taxon>Cytophagaceae</taxon>
        <taxon>Spirosoma</taxon>
    </lineage>
</organism>
<keyword evidence="4" id="KW-0547">Nucleotide-binding</keyword>
<dbReference type="STRING" id="662367.SAMN05216167_1026"/>
<comment type="catalytic activity">
    <reaction evidence="6">
        <text>L-aspartate + L-glutamine + ATP + H2O = L-asparagine + L-glutamate + AMP + diphosphate + H(+)</text>
        <dbReference type="Rhea" id="RHEA:12228"/>
        <dbReference type="ChEBI" id="CHEBI:15377"/>
        <dbReference type="ChEBI" id="CHEBI:15378"/>
        <dbReference type="ChEBI" id="CHEBI:29985"/>
        <dbReference type="ChEBI" id="CHEBI:29991"/>
        <dbReference type="ChEBI" id="CHEBI:30616"/>
        <dbReference type="ChEBI" id="CHEBI:33019"/>
        <dbReference type="ChEBI" id="CHEBI:58048"/>
        <dbReference type="ChEBI" id="CHEBI:58359"/>
        <dbReference type="ChEBI" id="CHEBI:456215"/>
        <dbReference type="EC" id="6.3.5.4"/>
    </reaction>
</comment>
<dbReference type="InterPro" id="IPR006426">
    <property type="entry name" value="Asn_synth_AEB"/>
</dbReference>
<name>A0A1I1KM16_9BACT</name>
<dbReference type="RefSeq" id="WP_093823699.1">
    <property type="nucleotide sequence ID" value="NZ_FOLQ01000002.1"/>
</dbReference>
<dbReference type="GO" id="GO:0005524">
    <property type="term" value="F:ATP binding"/>
    <property type="evidence" value="ECO:0007669"/>
    <property type="project" value="UniProtKB-KW"/>
</dbReference>
<dbReference type="EMBL" id="FOLQ01000002">
    <property type="protein sequence ID" value="SFC62024.1"/>
    <property type="molecule type" value="Genomic_DNA"/>
</dbReference>
<evidence type="ECO:0000256" key="2">
    <source>
        <dbReference type="ARBA" id="ARBA00005752"/>
    </source>
</evidence>
<protein>
    <recommendedName>
        <fullName evidence="3">asparagine synthase (glutamine-hydrolyzing)</fullName>
        <ecNumber evidence="3">6.3.5.4</ecNumber>
    </recommendedName>
</protein>
<evidence type="ECO:0000313" key="9">
    <source>
        <dbReference type="Proteomes" id="UP000198598"/>
    </source>
</evidence>
<dbReference type="SUPFAM" id="SSF52402">
    <property type="entry name" value="Adenine nucleotide alpha hydrolases-like"/>
    <property type="match status" value="1"/>
</dbReference>
<dbReference type="SUPFAM" id="SSF56235">
    <property type="entry name" value="N-terminal nucleophile aminohydrolases (Ntn hydrolases)"/>
    <property type="match status" value="1"/>
</dbReference>
<gene>
    <name evidence="8" type="ORF">SAMN05216167_1026</name>
</gene>
<dbReference type="InterPro" id="IPR001962">
    <property type="entry name" value="Asn_synthase"/>
</dbReference>
<dbReference type="PANTHER" id="PTHR43284">
    <property type="entry name" value="ASPARAGINE SYNTHETASE (GLUTAMINE-HYDROLYZING)"/>
    <property type="match status" value="1"/>
</dbReference>
<sequence length="656" mass="74947">MGGIAGLVRFDGQAIVESDTLSITKLLRHRGNVTSYQIDQGILLAFGGKIELDKPAQTFATVDADVFGNATPDQPFTTKYTRNGPIAFNELNADFAVAIWDANRYTLCLSRDTMGVKPLYYVYQPGRFCAFASEIKALLALHEVVVKPNQNKFREYLTWPTQYIPYTIETFYEDIYNVLPGHYLQVSAQNVKAHSYWSVNTKKFNGLNTPEDYSSLFREYFTTAISDRIAGKKLVGSHLSGGLDSSSVSSVSQRVLLSQHRPTLHTFNIDTEQPYAEEQKYVQAVVDKYATQHHRVRPLPDVVDSVLKISHMFDRPEQFIIPSSFHFSVSVQAQQLGCDILLTGHDGDSVIANCFEYLDQLFDANDWERFQKASQEFVTNCGYNLSYIHPKWLQLSHQMKLTKYFAHTITSTIKKNFRGKAYSNLLATFQDQNRFFDIPATAIIAYFYDRLINKWQFRAQIDDALTADFKQRFPHRQQQSTESLATSLSTDKYVIGKQILNTTNVTCNEQFNHIGAYYGHDYSFPFFDKNIIELGLSTPLVVGFDHGRGRGLIRNGLQGILPSIIVERVTKANFVEYGNISVRELYEATHEQFASPSHAIWEIIDRKEFAKILGFVINPHMPIVKKTRYNWLLSRIIYLALWLGSLPQPNTKHIRK</sequence>
<dbReference type="Pfam" id="PF00733">
    <property type="entry name" value="Asn_synthase"/>
    <property type="match status" value="1"/>
</dbReference>
<dbReference type="EC" id="6.3.5.4" evidence="3"/>
<evidence type="ECO:0000259" key="7">
    <source>
        <dbReference type="PROSITE" id="PS51278"/>
    </source>
</evidence>
<dbReference type="InterPro" id="IPR017932">
    <property type="entry name" value="GATase_2_dom"/>
</dbReference>
<comment type="similarity">
    <text evidence="2">Belongs to the asparagine synthetase family.</text>
</comment>
<keyword evidence="9" id="KW-1185">Reference proteome</keyword>
<dbReference type="Proteomes" id="UP000198598">
    <property type="component" value="Unassembled WGS sequence"/>
</dbReference>
<dbReference type="PROSITE" id="PS51278">
    <property type="entry name" value="GATASE_TYPE_2"/>
    <property type="match status" value="1"/>
</dbReference>
<dbReference type="PIRSF" id="PIRSF001589">
    <property type="entry name" value="Asn_synthetase_glu-h"/>
    <property type="match status" value="1"/>
</dbReference>
<evidence type="ECO:0000256" key="5">
    <source>
        <dbReference type="ARBA" id="ARBA00022840"/>
    </source>
</evidence>
<dbReference type="GO" id="GO:0004066">
    <property type="term" value="F:asparagine synthase (glutamine-hydrolyzing) activity"/>
    <property type="evidence" value="ECO:0007669"/>
    <property type="project" value="UniProtKB-EC"/>
</dbReference>
<accession>A0A1I1KM16</accession>
<dbReference type="OrthoDB" id="9763290at2"/>
<evidence type="ECO:0000256" key="6">
    <source>
        <dbReference type="ARBA" id="ARBA00048741"/>
    </source>
</evidence>
<evidence type="ECO:0000256" key="4">
    <source>
        <dbReference type="ARBA" id="ARBA00022741"/>
    </source>
</evidence>
<dbReference type="GO" id="GO:0005829">
    <property type="term" value="C:cytosol"/>
    <property type="evidence" value="ECO:0007669"/>
    <property type="project" value="TreeGrafter"/>
</dbReference>
<feature type="domain" description="Glutamine amidotransferase type-2" evidence="7">
    <location>
        <begin position="1"/>
        <end position="189"/>
    </location>
</feature>
<proteinExistence type="inferred from homology"/>
<dbReference type="PANTHER" id="PTHR43284:SF1">
    <property type="entry name" value="ASPARAGINE SYNTHETASE"/>
    <property type="match status" value="1"/>
</dbReference>
<dbReference type="Pfam" id="PF13537">
    <property type="entry name" value="GATase_7"/>
    <property type="match status" value="1"/>
</dbReference>
<dbReference type="AlphaFoldDB" id="A0A1I1KM16"/>
<dbReference type="Gene3D" id="3.40.50.620">
    <property type="entry name" value="HUPs"/>
    <property type="match status" value="1"/>
</dbReference>